<keyword evidence="1" id="KW-1133">Transmembrane helix</keyword>
<keyword evidence="1" id="KW-0812">Transmembrane</keyword>
<proteinExistence type="predicted"/>
<sequence>MSDDAVPNGLGPTLAKLKMTYSEFTICAGFWFAMLIVSSFISINDILSIPPISIVISGVSMVMRSGLLTLGFQLALVLAALYGLYKYREAVGKSMLFLVRKVTGKRR</sequence>
<feature type="transmembrane region" description="Helical" evidence="1">
    <location>
        <begin position="24"/>
        <end position="43"/>
    </location>
</feature>
<evidence type="ECO:0000313" key="2">
    <source>
        <dbReference type="EMBL" id="KOO53117.1"/>
    </source>
</evidence>
<evidence type="ECO:0000313" key="3">
    <source>
        <dbReference type="Proteomes" id="UP000037460"/>
    </source>
</evidence>
<keyword evidence="3" id="KW-1185">Reference proteome</keyword>
<keyword evidence="1" id="KW-0472">Membrane</keyword>
<reference evidence="3" key="1">
    <citation type="journal article" date="2015" name="PLoS Genet.">
        <title>Genome Sequence and Transcriptome Analyses of Chrysochromulina tobin: Metabolic Tools for Enhanced Algal Fitness in the Prominent Order Prymnesiales (Haptophyceae).</title>
        <authorList>
            <person name="Hovde B.T."/>
            <person name="Deodato C.R."/>
            <person name="Hunsperger H.M."/>
            <person name="Ryken S.A."/>
            <person name="Yost W."/>
            <person name="Jha R.K."/>
            <person name="Patterson J."/>
            <person name="Monnat R.J. Jr."/>
            <person name="Barlow S.B."/>
            <person name="Starkenburg S.R."/>
            <person name="Cattolico R.A."/>
        </authorList>
    </citation>
    <scope>NUCLEOTIDE SEQUENCE</scope>
    <source>
        <strain evidence="3">CCMP291</strain>
    </source>
</reference>
<feature type="transmembrane region" description="Helical" evidence="1">
    <location>
        <begin position="63"/>
        <end position="85"/>
    </location>
</feature>
<dbReference type="Proteomes" id="UP000037460">
    <property type="component" value="Unassembled WGS sequence"/>
</dbReference>
<gene>
    <name evidence="2" type="ORF">Ctob_014765</name>
</gene>
<protein>
    <submittedName>
        <fullName evidence="2">Uncharacterized protein</fullName>
    </submittedName>
</protein>
<dbReference type="EMBL" id="JWZX01000375">
    <property type="protein sequence ID" value="KOO53117.1"/>
    <property type="molecule type" value="Genomic_DNA"/>
</dbReference>
<organism evidence="2 3">
    <name type="scientific">Chrysochromulina tobinii</name>
    <dbReference type="NCBI Taxonomy" id="1460289"/>
    <lineage>
        <taxon>Eukaryota</taxon>
        <taxon>Haptista</taxon>
        <taxon>Haptophyta</taxon>
        <taxon>Prymnesiophyceae</taxon>
        <taxon>Prymnesiales</taxon>
        <taxon>Chrysochromulinaceae</taxon>
        <taxon>Chrysochromulina</taxon>
    </lineage>
</organism>
<dbReference type="AlphaFoldDB" id="A0A0M0LQF1"/>
<evidence type="ECO:0000256" key="1">
    <source>
        <dbReference type="SAM" id="Phobius"/>
    </source>
</evidence>
<comment type="caution">
    <text evidence="2">The sequence shown here is derived from an EMBL/GenBank/DDBJ whole genome shotgun (WGS) entry which is preliminary data.</text>
</comment>
<name>A0A0M0LQF1_9EUKA</name>
<accession>A0A0M0LQF1</accession>